<comment type="similarity">
    <text evidence="2">Belongs to the protein prenyltransferase subunit beta family.</text>
</comment>
<evidence type="ECO:0000259" key="9">
    <source>
        <dbReference type="Pfam" id="PF00432"/>
    </source>
</evidence>
<dbReference type="OrthoDB" id="24893at2759"/>
<dbReference type="InterPro" id="IPR045089">
    <property type="entry name" value="PGGT1B-like"/>
</dbReference>
<comment type="cofactor">
    <cofactor evidence="1">
        <name>Zn(2+)</name>
        <dbReference type="ChEBI" id="CHEBI:29105"/>
    </cofactor>
</comment>
<keyword evidence="4 10" id="KW-0808">Transferase</keyword>
<evidence type="ECO:0000256" key="2">
    <source>
        <dbReference type="ARBA" id="ARBA00010497"/>
    </source>
</evidence>
<dbReference type="GO" id="GO:0004662">
    <property type="term" value="F:CAAX-protein geranylgeranyltransferase activity"/>
    <property type="evidence" value="ECO:0007669"/>
    <property type="project" value="TreeGrafter"/>
</dbReference>
<dbReference type="AlphaFoldDB" id="A0A5C5FK51"/>
<dbReference type="EMBL" id="SOZI01000259">
    <property type="protein sequence ID" value="TNY17045.1"/>
    <property type="molecule type" value="Genomic_DNA"/>
</dbReference>
<gene>
    <name evidence="10" type="ORF">DMC30DRAFT_432771</name>
</gene>
<accession>A0A5C5FK51</accession>
<dbReference type="Pfam" id="PF00432">
    <property type="entry name" value="Prenyltrans"/>
    <property type="match status" value="1"/>
</dbReference>
<feature type="domain" description="Prenyltransferase alpha-alpha toroid" evidence="9">
    <location>
        <begin position="15"/>
        <end position="373"/>
    </location>
</feature>
<reference evidence="10 11" key="1">
    <citation type="submission" date="2019-03" db="EMBL/GenBank/DDBJ databases">
        <title>Rhodosporidium diobovatum UCD-FST 08-225 genome sequencing, assembly, and annotation.</title>
        <authorList>
            <person name="Fakankun I.U."/>
            <person name="Fristensky B."/>
            <person name="Levin D.B."/>
        </authorList>
    </citation>
    <scope>NUCLEOTIDE SEQUENCE [LARGE SCALE GENOMIC DNA]</scope>
    <source>
        <strain evidence="10 11">UCD-FST 08-225</strain>
    </source>
</reference>
<dbReference type="GO" id="GO:0046872">
    <property type="term" value="F:metal ion binding"/>
    <property type="evidence" value="ECO:0007669"/>
    <property type="project" value="UniProtKB-KW"/>
</dbReference>
<feature type="region of interest" description="Disordered" evidence="8">
    <location>
        <begin position="247"/>
        <end position="293"/>
    </location>
</feature>
<evidence type="ECO:0000313" key="10">
    <source>
        <dbReference type="EMBL" id="TNY17045.1"/>
    </source>
</evidence>
<evidence type="ECO:0000256" key="3">
    <source>
        <dbReference type="ARBA" id="ARBA00022602"/>
    </source>
</evidence>
<dbReference type="Proteomes" id="UP000311382">
    <property type="component" value="Unassembled WGS sequence"/>
</dbReference>
<protein>
    <submittedName>
        <fullName evidence="10">Terpenoid cyclases/protein prenyltransferase alpha-alpha toroid</fullName>
    </submittedName>
</protein>
<dbReference type="STRING" id="5288.A0A5C5FK51"/>
<dbReference type="PANTHER" id="PTHR11774">
    <property type="entry name" value="GERANYLGERANYL TRANSFERASE TYPE BETA SUBUNIT"/>
    <property type="match status" value="1"/>
</dbReference>
<evidence type="ECO:0000256" key="4">
    <source>
        <dbReference type="ARBA" id="ARBA00022679"/>
    </source>
</evidence>
<dbReference type="InterPro" id="IPR001330">
    <property type="entry name" value="Prenyltrans"/>
</dbReference>
<evidence type="ECO:0000313" key="11">
    <source>
        <dbReference type="Proteomes" id="UP000311382"/>
    </source>
</evidence>
<name>A0A5C5FK51_9BASI</name>
<dbReference type="PANTHER" id="PTHR11774:SF4">
    <property type="entry name" value="GERANYLGERANYL TRANSFERASE TYPE-1 SUBUNIT BETA"/>
    <property type="match status" value="1"/>
</dbReference>
<evidence type="ECO:0000256" key="1">
    <source>
        <dbReference type="ARBA" id="ARBA00001947"/>
    </source>
</evidence>
<keyword evidence="7" id="KW-0862">Zinc</keyword>
<dbReference type="Gene3D" id="1.50.10.20">
    <property type="match status" value="1"/>
</dbReference>
<keyword evidence="11" id="KW-1185">Reference proteome</keyword>
<sequence length="421" mass="44775">MASHPPSHGATDDALLAKHHVLFALRNARYLPTPYQAEDNNRMTLAYFCLAALALLPSSAVSTHDPALSALPVMLKPAQRHGFVDWVYEQQLPGGGFRGSDSLAAALPSTSDNAHVIQSYTALLILGLLDDDYTRLRRAELARFVGACQNDDGSFSQFPGCAEPGDPRSTYSAFAIASMLDDWSTINVDSALGFLNCCRRYEGGFSQRPGLEANAGPTYCAIASFSLAGRLPSLSNREQLLRWLVSRQVRPPPRPPRSEASEGDDECGGGEGEGGGVRPEEEEKESAGFQGRANKPTDACYSFWNTAALTLLLPALTSSPSPSLPALLDPALDRAWLLACQHRQFGGIAREPGALPDVMHTYLALAALSLGDAGGAALGLRGLDAAWNVPREVAARMRDCLRVGVRRGAEEGGRGGEGGGS</sequence>
<evidence type="ECO:0000256" key="5">
    <source>
        <dbReference type="ARBA" id="ARBA00022723"/>
    </source>
</evidence>
<dbReference type="SUPFAM" id="SSF48239">
    <property type="entry name" value="Terpenoid cyclases/Protein prenyltransferases"/>
    <property type="match status" value="1"/>
</dbReference>
<proteinExistence type="inferred from homology"/>
<keyword evidence="6" id="KW-0677">Repeat</keyword>
<evidence type="ECO:0000256" key="6">
    <source>
        <dbReference type="ARBA" id="ARBA00022737"/>
    </source>
</evidence>
<comment type="caution">
    <text evidence="10">The sequence shown here is derived from an EMBL/GenBank/DDBJ whole genome shotgun (WGS) entry which is preliminary data.</text>
</comment>
<evidence type="ECO:0000256" key="8">
    <source>
        <dbReference type="SAM" id="MobiDB-lite"/>
    </source>
</evidence>
<evidence type="ECO:0000256" key="7">
    <source>
        <dbReference type="ARBA" id="ARBA00022833"/>
    </source>
</evidence>
<organism evidence="10 11">
    <name type="scientific">Rhodotorula diobovata</name>
    <dbReference type="NCBI Taxonomy" id="5288"/>
    <lineage>
        <taxon>Eukaryota</taxon>
        <taxon>Fungi</taxon>
        <taxon>Dikarya</taxon>
        <taxon>Basidiomycota</taxon>
        <taxon>Pucciniomycotina</taxon>
        <taxon>Microbotryomycetes</taxon>
        <taxon>Sporidiobolales</taxon>
        <taxon>Sporidiobolaceae</taxon>
        <taxon>Rhodotorula</taxon>
    </lineage>
</organism>
<dbReference type="GO" id="GO:0005953">
    <property type="term" value="C:CAAX-protein geranylgeranyltransferase complex"/>
    <property type="evidence" value="ECO:0007669"/>
    <property type="project" value="TreeGrafter"/>
</dbReference>
<keyword evidence="5" id="KW-0479">Metal-binding</keyword>
<dbReference type="InterPro" id="IPR008930">
    <property type="entry name" value="Terpenoid_cyclase/PrenylTrfase"/>
</dbReference>
<keyword evidence="3" id="KW-0637">Prenyltransferase</keyword>